<dbReference type="Pfam" id="PF00501">
    <property type="entry name" value="AMP-binding"/>
    <property type="match status" value="1"/>
</dbReference>
<name>A0A0F9S1P2_9ZZZZ</name>
<dbReference type="PANTHER" id="PTHR22754:SF32">
    <property type="entry name" value="DISCO-INTERACTING PROTEIN 2"/>
    <property type="match status" value="1"/>
</dbReference>
<evidence type="ECO:0000259" key="1">
    <source>
        <dbReference type="Pfam" id="PF00501"/>
    </source>
</evidence>
<dbReference type="PROSITE" id="PS00455">
    <property type="entry name" value="AMP_BINDING"/>
    <property type="match status" value="1"/>
</dbReference>
<dbReference type="AlphaFoldDB" id="A0A0F9S1P2"/>
<dbReference type="EMBL" id="LAZR01000675">
    <property type="protein sequence ID" value="KKN61014.1"/>
    <property type="molecule type" value="Genomic_DNA"/>
</dbReference>
<organism evidence="2">
    <name type="scientific">marine sediment metagenome</name>
    <dbReference type="NCBI Taxonomy" id="412755"/>
    <lineage>
        <taxon>unclassified sequences</taxon>
        <taxon>metagenomes</taxon>
        <taxon>ecological metagenomes</taxon>
    </lineage>
</organism>
<dbReference type="InterPro" id="IPR000873">
    <property type="entry name" value="AMP-dep_synth/lig_dom"/>
</dbReference>
<comment type="caution">
    <text evidence="2">The sequence shown here is derived from an EMBL/GenBank/DDBJ whole genome shotgun (WGS) entry which is preliminary data.</text>
</comment>
<feature type="domain" description="AMP-dependent synthetase/ligase" evidence="1">
    <location>
        <begin position="10"/>
        <end position="329"/>
    </location>
</feature>
<dbReference type="PANTHER" id="PTHR22754">
    <property type="entry name" value="DISCO-INTERACTING PROTEIN 2 DIP2 -RELATED"/>
    <property type="match status" value="1"/>
</dbReference>
<protein>
    <recommendedName>
        <fullName evidence="1">AMP-dependent synthetase/ligase domain-containing protein</fullName>
    </recommendedName>
</protein>
<gene>
    <name evidence="2" type="ORF">LCGC14_0526390</name>
</gene>
<dbReference type="InterPro" id="IPR045851">
    <property type="entry name" value="AMP-bd_C_sf"/>
</dbReference>
<accession>A0A0F9S1P2</accession>
<dbReference type="Gene3D" id="3.30.300.30">
    <property type="match status" value="1"/>
</dbReference>
<reference evidence="2" key="1">
    <citation type="journal article" date="2015" name="Nature">
        <title>Complex archaea that bridge the gap between prokaryotes and eukaryotes.</title>
        <authorList>
            <person name="Spang A."/>
            <person name="Saw J.H."/>
            <person name="Jorgensen S.L."/>
            <person name="Zaremba-Niedzwiedzka K."/>
            <person name="Martijn J."/>
            <person name="Lind A.E."/>
            <person name="van Eijk R."/>
            <person name="Schleper C."/>
            <person name="Guy L."/>
            <person name="Ettema T.J."/>
        </authorList>
    </citation>
    <scope>NUCLEOTIDE SEQUENCE</scope>
</reference>
<dbReference type="InterPro" id="IPR042099">
    <property type="entry name" value="ANL_N_sf"/>
</dbReference>
<dbReference type="SUPFAM" id="SSF56801">
    <property type="entry name" value="Acetyl-CoA synthetase-like"/>
    <property type="match status" value="1"/>
</dbReference>
<dbReference type="InterPro" id="IPR020845">
    <property type="entry name" value="AMP-binding_CS"/>
</dbReference>
<dbReference type="Gene3D" id="3.40.50.12780">
    <property type="entry name" value="N-terminal domain of ligase-like"/>
    <property type="match status" value="1"/>
</dbReference>
<sequence>MSVPKIVINDITKSFKDFYHDSLKAGNAIANKTKLNDVVVISKKTSFDQIEAYIGAILYKRISAIIPHPSKKVFQNEFVEKMQKIDSACSPTLCIADNKHKDVYDLWDTITDFSDENQAPIPDAPKKDDVAIIQLSSGTTGLPKVIKITHGSLLEQCCEYANVIDLGPDDVVVSWLPLYHDMGLIACFWMPLLTGTSFVHIDPFSWLSRPTELFEMIEKHKGTHIWMPNFAFSYMAKRCKKSTNDLSSVKEWISCSEMTHENDMMSFYNTFKPLGVTEKSLSICYAMAENVFAVSHCNGLISKNDTLCCGKFIPSTSVIIMDGEKLITRPCRLGREDIKNIPDEDLIKDIGEVYIKSSYLAENLPVNKYGYYNTGDMGFMHKDGLYIVGRSDDMIISYGKNIFPYNIEQYISNMKGIIPGRVACFGVHNEGKGTQDIFVVAESSETDTKQLTNDIIKLVLKEFEILPICKVVDKNYIIKTSSGKINRNKTRTKTLNDKNG</sequence>
<proteinExistence type="predicted"/>
<evidence type="ECO:0000313" key="2">
    <source>
        <dbReference type="EMBL" id="KKN61014.1"/>
    </source>
</evidence>